<dbReference type="EMBL" id="CAFBNB010000063">
    <property type="protein sequence ID" value="CAB4925757.1"/>
    <property type="molecule type" value="Genomic_DNA"/>
</dbReference>
<feature type="domain" description="ThuA-like" evidence="1">
    <location>
        <begin position="86"/>
        <end position="265"/>
    </location>
</feature>
<dbReference type="SUPFAM" id="SSF52317">
    <property type="entry name" value="Class I glutamine amidotransferase-like"/>
    <property type="match status" value="1"/>
</dbReference>
<sequence>MPAAKRILVVTGGHRVALDQFLGAIAAICDERGWVWAHTTSPSAQRWLAPEFAGQWDTILLHDIAGLALKRGIDPVPIAPAPGVAEDLVGLLNAGQGIVVLHHAISSWPSWDGWAEAIGARFLYAPGRLRGVDLPSSGYRVGSFTVKMTDAAHPICAGVSDFEIDDELYFAPVLTDRIQPILHHDSDISGELFQDTYDEVSHGASTGVTCAGRAADGGLHGGSRLMGWTTVAGQSPLATLLMGDGPSTFEHPMFRLLLGNALDWASSSQARNFAKAAPFEVPLP</sequence>
<organism evidence="2">
    <name type="scientific">freshwater metagenome</name>
    <dbReference type="NCBI Taxonomy" id="449393"/>
    <lineage>
        <taxon>unclassified sequences</taxon>
        <taxon>metagenomes</taxon>
        <taxon>ecological metagenomes</taxon>
    </lineage>
</organism>
<dbReference type="InterPro" id="IPR029062">
    <property type="entry name" value="Class_I_gatase-like"/>
</dbReference>
<reference evidence="2" key="1">
    <citation type="submission" date="2020-05" db="EMBL/GenBank/DDBJ databases">
        <authorList>
            <person name="Chiriac C."/>
            <person name="Salcher M."/>
            <person name="Ghai R."/>
            <person name="Kavagutti S V."/>
        </authorList>
    </citation>
    <scope>NUCLEOTIDE SEQUENCE</scope>
</reference>
<dbReference type="AlphaFoldDB" id="A0A6J7I5L9"/>
<accession>A0A6J7I5L9</accession>
<dbReference type="Gene3D" id="3.40.50.880">
    <property type="match status" value="1"/>
</dbReference>
<gene>
    <name evidence="2" type="ORF">UFOPK3720_00464</name>
</gene>
<evidence type="ECO:0000259" key="1">
    <source>
        <dbReference type="Pfam" id="PF06283"/>
    </source>
</evidence>
<evidence type="ECO:0000313" key="2">
    <source>
        <dbReference type="EMBL" id="CAB4925757.1"/>
    </source>
</evidence>
<dbReference type="Pfam" id="PF06283">
    <property type="entry name" value="ThuA"/>
    <property type="match status" value="1"/>
</dbReference>
<dbReference type="InterPro" id="IPR029010">
    <property type="entry name" value="ThuA-like"/>
</dbReference>
<name>A0A6J7I5L9_9ZZZZ</name>
<protein>
    <submittedName>
        <fullName evidence="2">Unannotated protein</fullName>
    </submittedName>
</protein>
<proteinExistence type="predicted"/>